<dbReference type="AlphaFoldDB" id="A0A0Q0Z5V9"/>
<evidence type="ECO:0000259" key="6">
    <source>
        <dbReference type="Pfam" id="PF12698"/>
    </source>
</evidence>
<feature type="transmembrane region" description="Helical" evidence="5">
    <location>
        <begin position="343"/>
        <end position="367"/>
    </location>
</feature>
<feature type="transmembrane region" description="Helical" evidence="5">
    <location>
        <begin position="297"/>
        <end position="323"/>
    </location>
</feature>
<proteinExistence type="predicted"/>
<reference evidence="7 8" key="1">
    <citation type="submission" date="2015-10" db="EMBL/GenBank/DDBJ databases">
        <title>Corynebacteirum lowii and Corynebacterium oculi species nova, derived from human clinical disease and and emended description of Corynebacterium mastiditis.</title>
        <authorList>
            <person name="Bernard K."/>
            <person name="Pacheco A.L."/>
            <person name="Mcdougall C."/>
            <person name="Burtx T."/>
            <person name="Weibe D."/>
            <person name="Tyler S."/>
            <person name="Olson A.B."/>
            <person name="Cnockaert M."/>
            <person name="Eguchi H."/>
            <person name="Kuwahara T."/>
            <person name="Nakayama-Imaohji H."/>
            <person name="Boudewijins M."/>
            <person name="Van Hoecke F."/>
            <person name="Bernier A.-M."/>
            <person name="Vandamme P."/>
        </authorList>
    </citation>
    <scope>NUCLEOTIDE SEQUENCE [LARGE SCALE GENOMIC DNA]</scope>
    <source>
        <strain evidence="7 8">NML 130210</strain>
    </source>
</reference>
<comment type="caution">
    <text evidence="7">The sequence shown here is derived from an EMBL/GenBank/DDBJ whole genome shotgun (WGS) entry which is preliminary data.</text>
</comment>
<dbReference type="Pfam" id="PF12698">
    <property type="entry name" value="ABC2_membrane_3"/>
    <property type="match status" value="1"/>
</dbReference>
<feature type="transmembrane region" description="Helical" evidence="5">
    <location>
        <begin position="254"/>
        <end position="276"/>
    </location>
</feature>
<evidence type="ECO:0000313" key="7">
    <source>
        <dbReference type="EMBL" id="KQB84905.1"/>
    </source>
</evidence>
<evidence type="ECO:0000256" key="2">
    <source>
        <dbReference type="ARBA" id="ARBA00022692"/>
    </source>
</evidence>
<keyword evidence="2 5" id="KW-0812">Transmembrane</keyword>
<dbReference type="PANTHER" id="PTHR43471">
    <property type="entry name" value="ABC TRANSPORTER PERMEASE"/>
    <property type="match status" value="1"/>
</dbReference>
<dbReference type="STRING" id="1544416.Cocul_00034"/>
<dbReference type="InterPro" id="IPR013525">
    <property type="entry name" value="ABC2_TM"/>
</dbReference>
<dbReference type="PANTHER" id="PTHR43471:SF3">
    <property type="entry name" value="ABC TRANSPORTER PERMEASE PROTEIN NATB"/>
    <property type="match status" value="1"/>
</dbReference>
<comment type="subcellular location">
    <subcellularLocation>
        <location evidence="1">Membrane</location>
        <topology evidence="1">Multi-pass membrane protein</topology>
    </subcellularLocation>
</comment>
<accession>A0A0Q0Z5V9</accession>
<organism evidence="7 8">
    <name type="scientific">Corynebacterium oculi</name>
    <dbReference type="NCBI Taxonomy" id="1544416"/>
    <lineage>
        <taxon>Bacteria</taxon>
        <taxon>Bacillati</taxon>
        <taxon>Actinomycetota</taxon>
        <taxon>Actinomycetes</taxon>
        <taxon>Mycobacteriales</taxon>
        <taxon>Corynebacteriaceae</taxon>
        <taxon>Corynebacterium</taxon>
    </lineage>
</organism>
<dbReference type="RefSeq" id="WP_055121315.1">
    <property type="nucleotide sequence ID" value="NZ_LKST01000001.1"/>
</dbReference>
<dbReference type="Proteomes" id="UP000050517">
    <property type="component" value="Unassembled WGS sequence"/>
</dbReference>
<feature type="transmembrane region" description="Helical" evidence="5">
    <location>
        <begin position="28"/>
        <end position="47"/>
    </location>
</feature>
<sequence length="387" mass="40646">MSYSRMNTIGTVAAQEVRIATRNKAIKFSLAIIIVAIVAACGVFSWLQNRDADQPHLVVAGMEAYEFQELSGAPGIEVSTADAPTAREQVKDTADAALIATPEGWELLADGTPDSTIAAATEAAAQAMAHRHALDSLGLSPTDYAQAADPVNITHTTIGEETDFGTVSSVLVGIIVVMYFIMLFAGNIGGRVTEEKSSRVIELILATARPMDFLAGKLLGNLAIGFISTLIVSAVGVTALNVTGLAENINFHFALLPLFLVAFVLGMLFFGTLWAAAGSMVSRSEDLASTQAPIMTLAFATIYAASFGMNATDSTIMHVLAWVPPFSLTVAPTQYAAGEMSGLGLGLSYGVLALAVLAALALTARVYRRSILRNGQKVTWRAALSGN</sequence>
<evidence type="ECO:0000256" key="5">
    <source>
        <dbReference type="SAM" id="Phobius"/>
    </source>
</evidence>
<feature type="transmembrane region" description="Helical" evidence="5">
    <location>
        <begin position="218"/>
        <end position="242"/>
    </location>
</feature>
<keyword evidence="8" id="KW-1185">Reference proteome</keyword>
<evidence type="ECO:0000313" key="8">
    <source>
        <dbReference type="Proteomes" id="UP000050517"/>
    </source>
</evidence>
<keyword evidence="4 5" id="KW-0472">Membrane</keyword>
<evidence type="ECO:0000256" key="1">
    <source>
        <dbReference type="ARBA" id="ARBA00004141"/>
    </source>
</evidence>
<dbReference type="PATRIC" id="fig|1544416.3.peg.33"/>
<evidence type="ECO:0000256" key="4">
    <source>
        <dbReference type="ARBA" id="ARBA00023136"/>
    </source>
</evidence>
<dbReference type="GO" id="GO:0140359">
    <property type="term" value="F:ABC-type transporter activity"/>
    <property type="evidence" value="ECO:0007669"/>
    <property type="project" value="InterPro"/>
</dbReference>
<evidence type="ECO:0000256" key="3">
    <source>
        <dbReference type="ARBA" id="ARBA00022989"/>
    </source>
</evidence>
<dbReference type="GO" id="GO:0016020">
    <property type="term" value="C:membrane"/>
    <property type="evidence" value="ECO:0007669"/>
    <property type="project" value="UniProtKB-SubCell"/>
</dbReference>
<gene>
    <name evidence="7" type="ORF">Cocul_00034</name>
</gene>
<feature type="domain" description="ABC-2 type transporter transmembrane" evidence="6">
    <location>
        <begin position="33"/>
        <end position="364"/>
    </location>
</feature>
<protein>
    <submittedName>
        <fullName evidence="7">ABC-2 family transporter protein</fullName>
    </submittedName>
</protein>
<keyword evidence="3 5" id="KW-1133">Transmembrane helix</keyword>
<dbReference type="EMBL" id="LKST01000001">
    <property type="protein sequence ID" value="KQB84905.1"/>
    <property type="molecule type" value="Genomic_DNA"/>
</dbReference>
<feature type="transmembrane region" description="Helical" evidence="5">
    <location>
        <begin position="170"/>
        <end position="189"/>
    </location>
</feature>
<name>A0A0Q0Z5V9_9CORY</name>
<dbReference type="OrthoDB" id="3268959at2"/>